<accession>A0A652YI49</accession>
<name>A0A652YI49_NOCGL</name>
<comment type="caution">
    <text evidence="1">The sequence shown here is derived from an EMBL/GenBank/DDBJ whole genome shotgun (WGS) entry which is preliminary data.</text>
</comment>
<dbReference type="EMBL" id="VNIQ01000010">
    <property type="protein sequence ID" value="TYQ00911.1"/>
    <property type="molecule type" value="Genomic_DNA"/>
</dbReference>
<reference evidence="1" key="1">
    <citation type="submission" date="2019-07" db="EMBL/GenBank/DDBJ databases">
        <title>Genomic Encyclopedia of Type Strains, Phase IV (KMG-IV): sequencing the most valuable type-strain genomes for metagenomic binning, comparative biology and taxonomic classification.</title>
        <authorList>
            <person name="Goeker M."/>
        </authorList>
    </citation>
    <scope>NUCLEOTIDE SEQUENCE</scope>
    <source>
        <strain evidence="1">DSM 44596</strain>
    </source>
</reference>
<dbReference type="AlphaFoldDB" id="A0A652YI49"/>
<organism evidence="1">
    <name type="scientific">Nocardia globerula</name>
    <dbReference type="NCBI Taxonomy" id="1818"/>
    <lineage>
        <taxon>Bacteria</taxon>
        <taxon>Bacillati</taxon>
        <taxon>Actinomycetota</taxon>
        <taxon>Actinomycetes</taxon>
        <taxon>Mycobacteriales</taxon>
        <taxon>Nocardiaceae</taxon>
        <taxon>Nocardia</taxon>
    </lineage>
</organism>
<proteinExistence type="predicted"/>
<gene>
    <name evidence="1" type="ORF">FNL38_11035</name>
</gene>
<protein>
    <submittedName>
        <fullName evidence="1">Uncharacterized protein</fullName>
    </submittedName>
</protein>
<sequence length="93" mass="10465">MVRYLLILAIEDKPYRMPSPEITSLMLSTDHGELSVKMQAVELNWGPNMIRVEGLVDYNNEVCRIVAAYQVDIDPAHEAVGTAQLYTSEEVPD</sequence>
<evidence type="ECO:0000313" key="1">
    <source>
        <dbReference type="EMBL" id="TYQ00911.1"/>
    </source>
</evidence>